<evidence type="ECO:0000256" key="1">
    <source>
        <dbReference type="SAM" id="Phobius"/>
    </source>
</evidence>
<keyword evidence="1" id="KW-0472">Membrane</keyword>
<organism evidence="2 3">
    <name type="scientific">Orchesella dallaii</name>
    <dbReference type="NCBI Taxonomy" id="48710"/>
    <lineage>
        <taxon>Eukaryota</taxon>
        <taxon>Metazoa</taxon>
        <taxon>Ecdysozoa</taxon>
        <taxon>Arthropoda</taxon>
        <taxon>Hexapoda</taxon>
        <taxon>Collembola</taxon>
        <taxon>Entomobryomorpha</taxon>
        <taxon>Entomobryoidea</taxon>
        <taxon>Orchesellidae</taxon>
        <taxon>Orchesellinae</taxon>
        <taxon>Orchesella</taxon>
    </lineage>
</organism>
<feature type="transmembrane region" description="Helical" evidence="1">
    <location>
        <begin position="442"/>
        <end position="462"/>
    </location>
</feature>
<evidence type="ECO:0008006" key="4">
    <source>
        <dbReference type="Google" id="ProtNLM"/>
    </source>
</evidence>
<dbReference type="EMBL" id="CAXLJM020000057">
    <property type="protein sequence ID" value="CAL8117984.1"/>
    <property type="molecule type" value="Genomic_DNA"/>
</dbReference>
<accession>A0ABP1R2I0</accession>
<comment type="caution">
    <text evidence="2">The sequence shown here is derived from an EMBL/GenBank/DDBJ whole genome shotgun (WGS) entry which is preliminary data.</text>
</comment>
<dbReference type="Proteomes" id="UP001642540">
    <property type="component" value="Unassembled WGS sequence"/>
</dbReference>
<reference evidence="2 3" key="1">
    <citation type="submission" date="2024-08" db="EMBL/GenBank/DDBJ databases">
        <authorList>
            <person name="Cucini C."/>
            <person name="Frati F."/>
        </authorList>
    </citation>
    <scope>NUCLEOTIDE SEQUENCE [LARGE SCALE GENOMIC DNA]</scope>
</reference>
<feature type="transmembrane region" description="Helical" evidence="1">
    <location>
        <begin position="372"/>
        <end position="396"/>
    </location>
</feature>
<gene>
    <name evidence="2" type="ORF">ODALV1_LOCUS17929</name>
</gene>
<feature type="transmembrane region" description="Helical" evidence="1">
    <location>
        <begin position="496"/>
        <end position="519"/>
    </location>
</feature>
<keyword evidence="1" id="KW-1133">Transmembrane helix</keyword>
<name>A0ABP1R2I0_9HEXA</name>
<evidence type="ECO:0000313" key="3">
    <source>
        <dbReference type="Proteomes" id="UP001642540"/>
    </source>
</evidence>
<sequence>MIKVNFRNKVGASPFVQFIFITTPLITYIPLAALRFFTLLQNIFHIRRYQTHYTNLEIKFFEFVKKYPEIYRVALSISNTEIIYILMMLTSFARNVMRAYATEMQVRAEPYPRPWYKTVINFGKSVFSELNTLDCLSLYILYIFRWIEQCICFLNRRIHDFLEEIEGESKVSKADDRVNIRRFSPKDVLLYYDNLVALWKSVEKIVGKIIFFNFAIWMTSLNFAAFFALTSGKDVGSTTDLLAVSSQLQVICLFLRFACVDNAVHVLEQKAERMNSLLLRILAVCQQKSNKNLMQHCDDNFESESPSSYSKISLSESDKRILLHVLERNVNLQAFTVTACSFFHVTRATVLKIVRLIALSLWELHQTGTVEVFGFFGLILWSGIFTPLIFYDFIFLQSIFLRTLFRTLDTCEKVWNRAKLHLERENGMAVTNHLKFQKDFNIWILMIHTGFIDYISLINLAWSSYQNIENDPTLIYSSIPWKNPVVDVIYWCLQQINLITLCAAWSLMLTFPGLVAYYLECVLRALTKSIEIGPTKSYTMEAIKKDYNSIEFAVRELHRNGLSNMLLIFYMTCAIQQTIESFCIFRLIKLGATWDDYQFFLIDILFTTGRVFHGVYALSRVDHASQAFLNAIRTRMAQNAGNVRMRSMKSQFLKTLLMLKPVRIQIGPCSCSRDLPLSGGALYMDNIVTTALWP</sequence>
<proteinExistence type="predicted"/>
<protein>
    <recommendedName>
        <fullName evidence="4">Gustatory receptor</fullName>
    </recommendedName>
</protein>
<evidence type="ECO:0000313" key="2">
    <source>
        <dbReference type="EMBL" id="CAL8117984.1"/>
    </source>
</evidence>
<feature type="transmembrane region" description="Helical" evidence="1">
    <location>
        <begin position="15"/>
        <end position="38"/>
    </location>
</feature>
<feature type="transmembrane region" description="Helical" evidence="1">
    <location>
        <begin position="209"/>
        <end position="229"/>
    </location>
</feature>
<keyword evidence="1" id="KW-0812">Transmembrane</keyword>
<keyword evidence="3" id="KW-1185">Reference proteome</keyword>